<dbReference type="Gene3D" id="2.60.40.60">
    <property type="entry name" value="Cadherins"/>
    <property type="match status" value="6"/>
</dbReference>
<dbReference type="PANTHER" id="PTHR24028:SF146">
    <property type="entry name" value="CADHERIN 96CB, ISOFORM D-RELATED"/>
    <property type="match status" value="1"/>
</dbReference>
<evidence type="ECO:0000256" key="4">
    <source>
        <dbReference type="ARBA" id="ARBA00022837"/>
    </source>
</evidence>
<dbReference type="InterPro" id="IPR002126">
    <property type="entry name" value="Cadherin-like_dom"/>
</dbReference>
<keyword evidence="5 10" id="KW-1133">Transmembrane helix</keyword>
<dbReference type="CDD" id="cd11304">
    <property type="entry name" value="Cadherin_repeat"/>
    <property type="match status" value="6"/>
</dbReference>
<keyword evidence="7" id="KW-0325">Glycoprotein</keyword>
<feature type="transmembrane region" description="Helical" evidence="10">
    <location>
        <begin position="1049"/>
        <end position="1073"/>
    </location>
</feature>
<evidence type="ECO:0000313" key="13">
    <source>
        <dbReference type="EMBL" id="TGZ63687.1"/>
    </source>
</evidence>
<evidence type="ECO:0000313" key="14">
    <source>
        <dbReference type="Proteomes" id="UP000308267"/>
    </source>
</evidence>
<dbReference type="GO" id="GO:0005886">
    <property type="term" value="C:plasma membrane"/>
    <property type="evidence" value="ECO:0007669"/>
    <property type="project" value="InterPro"/>
</dbReference>
<evidence type="ECO:0000256" key="6">
    <source>
        <dbReference type="ARBA" id="ARBA00023136"/>
    </source>
</evidence>
<evidence type="ECO:0000256" key="3">
    <source>
        <dbReference type="ARBA" id="ARBA00022737"/>
    </source>
</evidence>
<dbReference type="SMART" id="SM00112">
    <property type="entry name" value="CA"/>
    <property type="match status" value="6"/>
</dbReference>
<dbReference type="Pfam" id="PF00028">
    <property type="entry name" value="Cadherin"/>
    <property type="match status" value="3"/>
</dbReference>
<dbReference type="InterPro" id="IPR050174">
    <property type="entry name" value="Protocadherin/Cadherin-CA"/>
</dbReference>
<dbReference type="PANTHER" id="PTHR24028">
    <property type="entry name" value="CADHERIN-87A"/>
    <property type="match status" value="1"/>
</dbReference>
<dbReference type="STRING" id="147828.A0A4S2LS80"/>
<feature type="region of interest" description="Disordered" evidence="9">
    <location>
        <begin position="994"/>
        <end position="1013"/>
    </location>
</feature>
<feature type="domain" description="Cadherin" evidence="12">
    <location>
        <begin position="266"/>
        <end position="370"/>
    </location>
</feature>
<evidence type="ECO:0000256" key="1">
    <source>
        <dbReference type="ARBA" id="ARBA00004167"/>
    </source>
</evidence>
<accession>A0A4S2LS80</accession>
<feature type="domain" description="Cadherin" evidence="12">
    <location>
        <begin position="862"/>
        <end position="1001"/>
    </location>
</feature>
<reference evidence="13 14" key="1">
    <citation type="journal article" date="2019" name="BMC Genomics">
        <title>New insights from Opisthorchis felineus genome: update on genomics of the epidemiologically important liver flukes.</title>
        <authorList>
            <person name="Ershov N.I."/>
            <person name="Mordvinov V.A."/>
            <person name="Prokhortchouk E.B."/>
            <person name="Pakharukova M.Y."/>
            <person name="Gunbin K.V."/>
            <person name="Ustyantsev K."/>
            <person name="Genaev M.A."/>
            <person name="Blinov A.G."/>
            <person name="Mazur A."/>
            <person name="Boulygina E."/>
            <person name="Tsygankova S."/>
            <person name="Khrameeva E."/>
            <person name="Chekanov N."/>
            <person name="Fan G."/>
            <person name="Xiao A."/>
            <person name="Zhang H."/>
            <person name="Xu X."/>
            <person name="Yang H."/>
            <person name="Solovyev V."/>
            <person name="Lee S.M."/>
            <person name="Liu X."/>
            <person name="Afonnikov D.A."/>
            <person name="Skryabin K.G."/>
        </authorList>
    </citation>
    <scope>NUCLEOTIDE SEQUENCE [LARGE SCALE GENOMIC DNA]</scope>
    <source>
        <strain evidence="13">AK-0245</strain>
        <tissue evidence="13">Whole organism</tissue>
    </source>
</reference>
<comment type="caution">
    <text evidence="13">The sequence shown here is derived from an EMBL/GenBank/DDBJ whole genome shotgun (WGS) entry which is preliminary data.</text>
</comment>
<organism evidence="13 14">
    <name type="scientific">Opisthorchis felineus</name>
    <dbReference type="NCBI Taxonomy" id="147828"/>
    <lineage>
        <taxon>Eukaryota</taxon>
        <taxon>Metazoa</taxon>
        <taxon>Spiralia</taxon>
        <taxon>Lophotrochozoa</taxon>
        <taxon>Platyhelminthes</taxon>
        <taxon>Trematoda</taxon>
        <taxon>Digenea</taxon>
        <taxon>Opisthorchiida</taxon>
        <taxon>Opisthorchiata</taxon>
        <taxon>Opisthorchiidae</taxon>
        <taxon>Opisthorchis</taxon>
    </lineage>
</organism>
<dbReference type="InterPro" id="IPR020894">
    <property type="entry name" value="Cadherin_CS"/>
</dbReference>
<evidence type="ECO:0000256" key="10">
    <source>
        <dbReference type="SAM" id="Phobius"/>
    </source>
</evidence>
<evidence type="ECO:0000256" key="5">
    <source>
        <dbReference type="ARBA" id="ARBA00022989"/>
    </source>
</evidence>
<dbReference type="PRINTS" id="PR00205">
    <property type="entry name" value="CADHERIN"/>
</dbReference>
<protein>
    <recommendedName>
        <fullName evidence="12">Cadherin domain-containing protein</fullName>
    </recommendedName>
</protein>
<name>A0A4S2LS80_OPIFE</name>
<keyword evidence="3" id="KW-0677">Repeat</keyword>
<feature type="region of interest" description="Disordered" evidence="9">
    <location>
        <begin position="165"/>
        <end position="184"/>
    </location>
</feature>
<keyword evidence="2 10" id="KW-0812">Transmembrane</keyword>
<comment type="subcellular location">
    <subcellularLocation>
        <location evidence="1">Membrane</location>
        <topology evidence="1">Single-pass membrane protein</topology>
    </subcellularLocation>
</comment>
<evidence type="ECO:0000259" key="12">
    <source>
        <dbReference type="PROSITE" id="PS50268"/>
    </source>
</evidence>
<dbReference type="PROSITE" id="PS50268">
    <property type="entry name" value="CADHERIN_2"/>
    <property type="match status" value="6"/>
</dbReference>
<dbReference type="GO" id="GO:0005509">
    <property type="term" value="F:calcium ion binding"/>
    <property type="evidence" value="ECO:0007669"/>
    <property type="project" value="UniProtKB-UniRule"/>
</dbReference>
<keyword evidence="6 10" id="KW-0472">Membrane</keyword>
<feature type="domain" description="Cadherin" evidence="12">
    <location>
        <begin position="145"/>
        <end position="265"/>
    </location>
</feature>
<evidence type="ECO:0000256" key="9">
    <source>
        <dbReference type="SAM" id="MobiDB-lite"/>
    </source>
</evidence>
<feature type="compositionally biased region" description="Polar residues" evidence="9">
    <location>
        <begin position="1096"/>
        <end position="1107"/>
    </location>
</feature>
<evidence type="ECO:0000256" key="2">
    <source>
        <dbReference type="ARBA" id="ARBA00022692"/>
    </source>
</evidence>
<feature type="domain" description="Cadherin" evidence="12">
    <location>
        <begin position="715"/>
        <end position="858"/>
    </location>
</feature>
<feature type="domain" description="Cadherin" evidence="12">
    <location>
        <begin position="558"/>
        <end position="714"/>
    </location>
</feature>
<evidence type="ECO:0000256" key="8">
    <source>
        <dbReference type="PROSITE-ProRule" id="PRU00043"/>
    </source>
</evidence>
<dbReference type="OrthoDB" id="6252479at2759"/>
<feature type="region of interest" description="Disordered" evidence="9">
    <location>
        <begin position="929"/>
        <end position="950"/>
    </location>
</feature>
<keyword evidence="14" id="KW-1185">Reference proteome</keyword>
<evidence type="ECO:0000256" key="7">
    <source>
        <dbReference type="ARBA" id="ARBA00023180"/>
    </source>
</evidence>
<dbReference type="GO" id="GO:0007156">
    <property type="term" value="P:homophilic cell adhesion via plasma membrane adhesion molecules"/>
    <property type="evidence" value="ECO:0007669"/>
    <property type="project" value="InterPro"/>
</dbReference>
<sequence length="1344" mass="150692">MWRLPIFALLIHVCRCEEKSSLHINIGLEEELPRTTIVAEMDKLIAHQLTHVHRQLEEGAQIAQMTVQFLEPNNLFYLHSTQSELTLKTSSNFYTRQQLVQLNIHLLDVNDNAPSWQTHCSVSVSLQNLNESQVVRNRLLPTTPAIPRLDLSVPEHTAIGTRISLPSAVDPDASPENTTSSYGIETQSMPDAFVLDWDRTMIGLTPPDNPASSLWLVVNRDLSHDEQSEHHVIVYASDAGRPKPLTGYLLINISVTDINDHPPKFSKRSDMISVREHTMVGTSIYQPTVHDADPSDRLRLTFGFRPSTSSVSRQRFHVDPRRGEISVHGVVDYEQSHFHQLFIFVSDGKWTDEMELDVHIININDHAPEIQLHSHLVTGLPDLMDYHANVPYAQLTILVLENGPTDQLIATMTVTDKDSTAELRARNFITPGKQKELLPSESYVQRAVDPPVNILQPVCSISNQQFKIEPLVVDGVKQMEEKFRFKILLAGKSLDREKQPRVVVKIICHDQYDHQQSIVQQTASEFRSYVHQQSGQIRTATALLRIIVSDENDSKPQFLGPLTAQLSEDAPVDTVVARLKATDEDDPHTTAGNLGLRFQLLQPSRYILSKKIEKDEEINKPTDISQVNGLELPPEPWFHLNPVTGELKVLVKLDREQLRSILLIVEIRDGGDVDQSTLPSENTRMKINNHSTINRINATVTIDIKDANDCVPKFSQQLYEFNITEDAVPPMHVGKLDVTDCDVDDTNSQLTYWLQTSTQALSITQSPQELIYKQSHSDTNIHSWFSVSKSGDLFLRNPQTSIYSPGTLSTGAFTPLDRERNELIVMDVFARDSGSPSLTGSAQLLIRVLDVNDHAPEWEFPKPLNRMVNLSLDTAIGSRVAQLVAFDPDEGPRGLVLYSILSGDEGGQFELDANSGWIYLAQSLKHKRVPTSPRQSSEPQHHSKINQFSDKWTPASPTMLRLYVQASDCGTPPRSSSSVLDIIIQQSQSTLDSALSVQPQAREQTRGFGNTEEEKSLLSRSIFDLHKQHKWSRDQEQYGQRGLLVPSDLLTLIAMVTATLAALVLIFILFVVFRCRRLRIAEHVPSGHRTHPENVYKSSLAATTRNPPHSAEDGERQSFKQKCPSYAFWSRFGLHRHPTRRVKHEPQQGGINDFRPPTTYAPIPILFPRIQGTLGSTGSLAESPDRLVSEQTPHGNTLLYAVRSSDQTTVHSQQTNCSMNSGNYNLTVHGSHPLDDKIGGQTYARICLNNSHNISKYMCDLPTGPDMQLLHTAAYGICEFKQSPAQTSIGLPLDDTAEVMLCEENPLDMESKQDAAVEDYIPLRHILSKSKSEVNSLSQPSSFV</sequence>
<proteinExistence type="predicted"/>
<dbReference type="Proteomes" id="UP000308267">
    <property type="component" value="Unassembled WGS sequence"/>
</dbReference>
<keyword evidence="11" id="KW-0732">Signal</keyword>
<dbReference type="SUPFAM" id="SSF49313">
    <property type="entry name" value="Cadherin-like"/>
    <property type="match status" value="5"/>
</dbReference>
<dbReference type="InterPro" id="IPR015919">
    <property type="entry name" value="Cadherin-like_sf"/>
</dbReference>
<evidence type="ECO:0000256" key="11">
    <source>
        <dbReference type="SAM" id="SignalP"/>
    </source>
</evidence>
<feature type="domain" description="Cadherin" evidence="12">
    <location>
        <begin position="391"/>
        <end position="558"/>
    </location>
</feature>
<gene>
    <name evidence="13" type="ORF">CRM22_006776</name>
</gene>
<dbReference type="EMBL" id="SJOL01007097">
    <property type="protein sequence ID" value="TGZ63687.1"/>
    <property type="molecule type" value="Genomic_DNA"/>
</dbReference>
<keyword evidence="4 8" id="KW-0106">Calcium</keyword>
<feature type="signal peptide" evidence="11">
    <location>
        <begin position="1"/>
        <end position="16"/>
    </location>
</feature>
<feature type="region of interest" description="Disordered" evidence="9">
    <location>
        <begin position="1087"/>
        <end position="1119"/>
    </location>
</feature>
<feature type="compositionally biased region" description="Polar residues" evidence="9">
    <location>
        <begin position="175"/>
        <end position="184"/>
    </location>
</feature>
<feature type="chain" id="PRO_5020339516" description="Cadherin domain-containing protein" evidence="11">
    <location>
        <begin position="17"/>
        <end position="1344"/>
    </location>
</feature>
<dbReference type="PROSITE" id="PS00232">
    <property type="entry name" value="CADHERIN_1"/>
    <property type="match status" value="3"/>
</dbReference>